<keyword evidence="1" id="KW-1133">Transmembrane helix</keyword>
<keyword evidence="3" id="KW-1185">Reference proteome</keyword>
<evidence type="ECO:0000313" key="3">
    <source>
        <dbReference type="Proteomes" id="UP000095392"/>
    </source>
</evidence>
<dbReference type="RefSeq" id="WP_069945326.1">
    <property type="nucleotide sequence ID" value="NZ_MIPW01000063.1"/>
</dbReference>
<evidence type="ECO:0000313" key="2">
    <source>
        <dbReference type="EMBL" id="OES24822.1"/>
    </source>
</evidence>
<protein>
    <submittedName>
        <fullName evidence="2">Uncharacterized protein</fullName>
    </submittedName>
</protein>
<comment type="caution">
    <text evidence="2">The sequence shown here is derived from an EMBL/GenBank/DDBJ whole genome shotgun (WGS) entry which is preliminary data.</text>
</comment>
<accession>A0AB36FL81</accession>
<feature type="transmembrane region" description="Helical" evidence="1">
    <location>
        <begin position="12"/>
        <end position="36"/>
    </location>
</feature>
<organism evidence="2 3">
    <name type="scientific">Alteromonas macleodii</name>
    <name type="common">Pseudoalteromonas macleodii</name>
    <dbReference type="NCBI Taxonomy" id="28108"/>
    <lineage>
        <taxon>Bacteria</taxon>
        <taxon>Pseudomonadati</taxon>
        <taxon>Pseudomonadota</taxon>
        <taxon>Gammaproteobacteria</taxon>
        <taxon>Alteromonadales</taxon>
        <taxon>Alteromonadaceae</taxon>
        <taxon>Alteromonas/Salinimonas group</taxon>
        <taxon>Alteromonas</taxon>
    </lineage>
</organism>
<feature type="transmembrane region" description="Helical" evidence="1">
    <location>
        <begin position="56"/>
        <end position="77"/>
    </location>
</feature>
<dbReference type="AlphaFoldDB" id="A0AB36FL81"/>
<evidence type="ECO:0000256" key="1">
    <source>
        <dbReference type="SAM" id="Phobius"/>
    </source>
</evidence>
<keyword evidence="1" id="KW-0812">Transmembrane</keyword>
<sequence length="226" mass="24795">MKFPLQSQMVIWSGTVLAFYLAPLLMAAYVASGMVLKMGHELYYDDTTTDKINEPTFQSLYIAILQVLTWPYFAWCVGVKRTALIFGLGASMCCVVVSMVLGVYLHREAPPEVAKAYSEYLSLPEQKAPISFEARQELAAAIENGMSVSDVYDAKNAIFAACTGEPLYEGQIGKLVYVFPSSVLSLVPAMVDIEMTLHAINESGRQKCGPGLLQQLSEASNDKQRA</sequence>
<feature type="transmembrane region" description="Helical" evidence="1">
    <location>
        <begin position="84"/>
        <end position="105"/>
    </location>
</feature>
<dbReference type="EMBL" id="MIPY01000058">
    <property type="protein sequence ID" value="OES24822.1"/>
    <property type="molecule type" value="Genomic_DNA"/>
</dbReference>
<gene>
    <name evidence="2" type="ORF">BFV95_4581</name>
</gene>
<keyword evidence="1" id="KW-0472">Membrane</keyword>
<proteinExistence type="predicted"/>
<reference evidence="2 3" key="1">
    <citation type="submission" date="2016-09" db="EMBL/GenBank/DDBJ databases">
        <title>Draft Genome Sequence of four Alteromonas macleodii strains isolated from copper coupons and grown long-term at elevated copper levels.</title>
        <authorList>
            <person name="Cusick K."/>
            <person name="Dale J."/>
            <person name="Little B."/>
            <person name="Biffinger J."/>
        </authorList>
    </citation>
    <scope>NUCLEOTIDE SEQUENCE [LARGE SCALE GENOMIC DNA]</scope>
    <source>
        <strain evidence="2 3">KCP01</strain>
    </source>
</reference>
<dbReference type="Proteomes" id="UP000095392">
    <property type="component" value="Unassembled WGS sequence"/>
</dbReference>
<name>A0AB36FL81_ALTMA</name>